<dbReference type="AlphaFoldDB" id="A0A2T3W476"/>
<feature type="domain" description="SH3b" evidence="2">
    <location>
        <begin position="79"/>
        <end position="139"/>
    </location>
</feature>
<dbReference type="SMART" id="SM00287">
    <property type="entry name" value="SH3b"/>
    <property type="match status" value="1"/>
</dbReference>
<keyword evidence="1" id="KW-0732">Signal</keyword>
<evidence type="ECO:0000313" key="4">
    <source>
        <dbReference type="Proteomes" id="UP000240317"/>
    </source>
</evidence>
<dbReference type="RefSeq" id="WP_107139215.1">
    <property type="nucleotide sequence ID" value="NZ_PYSV01000021.1"/>
</dbReference>
<dbReference type="Pfam" id="PF08239">
    <property type="entry name" value="SH3_3"/>
    <property type="match status" value="1"/>
</dbReference>
<comment type="caution">
    <text evidence="3">The sequence shown here is derived from an EMBL/GenBank/DDBJ whole genome shotgun (WGS) entry which is preliminary data.</text>
</comment>
<dbReference type="EMBL" id="PYSV01000021">
    <property type="protein sequence ID" value="PTA66696.1"/>
    <property type="molecule type" value="Genomic_DNA"/>
</dbReference>
<feature type="signal peptide" evidence="1">
    <location>
        <begin position="1"/>
        <end position="30"/>
    </location>
</feature>
<organism evidence="3 4">
    <name type="scientific">Deinococcus arcticus</name>
    <dbReference type="NCBI Taxonomy" id="2136176"/>
    <lineage>
        <taxon>Bacteria</taxon>
        <taxon>Thermotogati</taxon>
        <taxon>Deinococcota</taxon>
        <taxon>Deinococci</taxon>
        <taxon>Deinococcales</taxon>
        <taxon>Deinococcaceae</taxon>
        <taxon>Deinococcus</taxon>
    </lineage>
</organism>
<dbReference type="Proteomes" id="UP000240317">
    <property type="component" value="Unassembled WGS sequence"/>
</dbReference>
<name>A0A2T3W476_9DEIO</name>
<accession>A0A2T3W476</accession>
<dbReference type="OrthoDB" id="74235at2"/>
<gene>
    <name evidence="3" type="ORF">C8263_16355</name>
</gene>
<dbReference type="InterPro" id="IPR003646">
    <property type="entry name" value="SH3-like_bac-type"/>
</dbReference>
<reference evidence="3 4" key="1">
    <citation type="submission" date="2018-03" db="EMBL/GenBank/DDBJ databases">
        <title>Draft genome of Deinococcus sp. OD32.</title>
        <authorList>
            <person name="Wang X.-P."/>
            <person name="Du Z.-J."/>
        </authorList>
    </citation>
    <scope>NUCLEOTIDE SEQUENCE [LARGE SCALE GENOMIC DNA]</scope>
    <source>
        <strain evidence="3 4">OD32</strain>
    </source>
</reference>
<evidence type="ECO:0000259" key="2">
    <source>
        <dbReference type="PROSITE" id="PS51781"/>
    </source>
</evidence>
<evidence type="ECO:0000313" key="3">
    <source>
        <dbReference type="EMBL" id="PTA66696.1"/>
    </source>
</evidence>
<dbReference type="PROSITE" id="PS51781">
    <property type="entry name" value="SH3B"/>
    <property type="match status" value="1"/>
</dbReference>
<protein>
    <recommendedName>
        <fullName evidence="2">SH3b domain-containing protein</fullName>
    </recommendedName>
</protein>
<proteinExistence type="predicted"/>
<evidence type="ECO:0000256" key="1">
    <source>
        <dbReference type="SAM" id="SignalP"/>
    </source>
</evidence>
<sequence>MTPNTWWATRHVVSFAALSVLFLLAAPAQAHRDGCHRWHSCPSDTGSYVCGDLGYTTECGGTAASAAAPRAASAPPVGESNVRYTTTGVNLRAGPSAQTLKLATLAKGARVSLLGCAANWCRVTWRGQTGYVAQAYLRR</sequence>
<dbReference type="Gene3D" id="2.30.30.40">
    <property type="entry name" value="SH3 Domains"/>
    <property type="match status" value="1"/>
</dbReference>
<feature type="chain" id="PRO_5015394174" description="SH3b domain-containing protein" evidence="1">
    <location>
        <begin position="31"/>
        <end position="139"/>
    </location>
</feature>
<keyword evidence="4" id="KW-1185">Reference proteome</keyword>